<dbReference type="Proteomes" id="UP000240493">
    <property type="component" value="Unassembled WGS sequence"/>
</dbReference>
<dbReference type="OrthoDB" id="4896343at2759"/>
<dbReference type="InterPro" id="IPR031359">
    <property type="entry name" value="NACHT_N"/>
</dbReference>
<dbReference type="AlphaFoldDB" id="A0A2T3ZKD2"/>
<protein>
    <recommendedName>
        <fullName evidence="1">NWD NACHT-NTPase N-terminal domain-containing protein</fullName>
    </recommendedName>
</protein>
<dbReference type="STRING" id="1042311.A0A2T3ZKD2"/>
<dbReference type="Pfam" id="PF17100">
    <property type="entry name" value="NACHT_N"/>
    <property type="match status" value="1"/>
</dbReference>
<keyword evidence="3" id="KW-1185">Reference proteome</keyword>
<evidence type="ECO:0000313" key="3">
    <source>
        <dbReference type="Proteomes" id="UP000240493"/>
    </source>
</evidence>
<proteinExistence type="predicted"/>
<feature type="non-terminal residue" evidence="2">
    <location>
        <position position="168"/>
    </location>
</feature>
<sequence>MEQLVTSGLVKIKREAKMKESLDKGMQVVMSAKEVIRSAIQTIPQAALAWTGVCVALEVRLATKANRDGIEYVVRRMGWYWELPETILTENTNAYSHLSNMKGGLEVQLIGLYKILLLYQMKSVCSYYKSRGFVFLRDLAKLDDWDGDIIAIEKAETIFYKDSDVHRK</sequence>
<organism evidence="2 3">
    <name type="scientific">Trichoderma asperellum (strain ATCC 204424 / CBS 433.97 / NBRC 101777)</name>
    <dbReference type="NCBI Taxonomy" id="1042311"/>
    <lineage>
        <taxon>Eukaryota</taxon>
        <taxon>Fungi</taxon>
        <taxon>Dikarya</taxon>
        <taxon>Ascomycota</taxon>
        <taxon>Pezizomycotina</taxon>
        <taxon>Sordariomycetes</taxon>
        <taxon>Hypocreomycetidae</taxon>
        <taxon>Hypocreales</taxon>
        <taxon>Hypocreaceae</taxon>
        <taxon>Trichoderma</taxon>
    </lineage>
</organism>
<evidence type="ECO:0000259" key="1">
    <source>
        <dbReference type="Pfam" id="PF17100"/>
    </source>
</evidence>
<reference evidence="2 3" key="1">
    <citation type="submission" date="2016-07" db="EMBL/GenBank/DDBJ databases">
        <title>Multiple horizontal gene transfer events from other fungi enriched the ability of initially mycotrophic Trichoderma (Ascomycota) to feed on dead plant biomass.</title>
        <authorList>
            <consortium name="DOE Joint Genome Institute"/>
            <person name="Aerts A."/>
            <person name="Atanasova L."/>
            <person name="Chenthamara K."/>
            <person name="Zhang J."/>
            <person name="Grujic M."/>
            <person name="Henrissat B."/>
            <person name="Kuo A."/>
            <person name="Salamov A."/>
            <person name="Lipzen A."/>
            <person name="Labutti K."/>
            <person name="Barry K."/>
            <person name="Miao Y."/>
            <person name="Rahimi M.J."/>
            <person name="Shen Q."/>
            <person name="Grigoriev I.V."/>
            <person name="Kubicek C.P."/>
            <person name="Druzhinina I.S."/>
        </authorList>
    </citation>
    <scope>NUCLEOTIDE SEQUENCE [LARGE SCALE GENOMIC DNA]</scope>
    <source>
        <strain evidence="2 3">CBS 433.97</strain>
    </source>
</reference>
<dbReference type="EMBL" id="KZ679257">
    <property type="protein sequence ID" value="PTB45265.1"/>
    <property type="molecule type" value="Genomic_DNA"/>
</dbReference>
<feature type="domain" description="NWD NACHT-NTPase N-terminal" evidence="1">
    <location>
        <begin position="1"/>
        <end position="162"/>
    </location>
</feature>
<accession>A0A2T3ZKD2</accession>
<gene>
    <name evidence="2" type="ORF">M441DRAFT_129127</name>
</gene>
<name>A0A2T3ZKD2_TRIA4</name>
<evidence type="ECO:0000313" key="2">
    <source>
        <dbReference type="EMBL" id="PTB45265.1"/>
    </source>
</evidence>